<dbReference type="EMBL" id="JBBPBM010000015">
    <property type="protein sequence ID" value="KAK8558698.1"/>
    <property type="molecule type" value="Genomic_DNA"/>
</dbReference>
<evidence type="ECO:0000313" key="1">
    <source>
        <dbReference type="EMBL" id="KAK8558698.1"/>
    </source>
</evidence>
<reference evidence="1 2" key="1">
    <citation type="journal article" date="2024" name="G3 (Bethesda)">
        <title>Genome assembly of Hibiscus sabdariffa L. provides insights into metabolisms of medicinal natural products.</title>
        <authorList>
            <person name="Kim T."/>
        </authorList>
    </citation>
    <scope>NUCLEOTIDE SEQUENCE [LARGE SCALE GENOMIC DNA]</scope>
    <source>
        <strain evidence="1">TK-2024</strain>
        <tissue evidence="1">Old leaves</tissue>
    </source>
</reference>
<dbReference type="Proteomes" id="UP001472677">
    <property type="component" value="Unassembled WGS sequence"/>
</dbReference>
<name>A0ABR2EDH4_9ROSI</name>
<comment type="caution">
    <text evidence="1">The sequence shown here is derived from an EMBL/GenBank/DDBJ whole genome shotgun (WGS) entry which is preliminary data.</text>
</comment>
<proteinExistence type="predicted"/>
<gene>
    <name evidence="1" type="ORF">V6N12_041998</name>
</gene>
<sequence length="146" mass="17036">MDTDGCWKWEELEELLLESILQHLLAVKPPLGDNGCDMPGWKWSETRHFSIRSAYAMGVEQSVASFDSISSCISKFKGFPKIKMFFWLFAKGRIMKDLERVHWHIVAIIGVVFVRLTQNPWITFFDGACRHDFFIRPIYIIFGFVI</sequence>
<protein>
    <recommendedName>
        <fullName evidence="3">Reverse transcriptase zinc-binding domain-containing protein</fullName>
    </recommendedName>
</protein>
<evidence type="ECO:0008006" key="3">
    <source>
        <dbReference type="Google" id="ProtNLM"/>
    </source>
</evidence>
<accession>A0ABR2EDH4</accession>
<organism evidence="1 2">
    <name type="scientific">Hibiscus sabdariffa</name>
    <name type="common">roselle</name>
    <dbReference type="NCBI Taxonomy" id="183260"/>
    <lineage>
        <taxon>Eukaryota</taxon>
        <taxon>Viridiplantae</taxon>
        <taxon>Streptophyta</taxon>
        <taxon>Embryophyta</taxon>
        <taxon>Tracheophyta</taxon>
        <taxon>Spermatophyta</taxon>
        <taxon>Magnoliopsida</taxon>
        <taxon>eudicotyledons</taxon>
        <taxon>Gunneridae</taxon>
        <taxon>Pentapetalae</taxon>
        <taxon>rosids</taxon>
        <taxon>malvids</taxon>
        <taxon>Malvales</taxon>
        <taxon>Malvaceae</taxon>
        <taxon>Malvoideae</taxon>
        <taxon>Hibiscus</taxon>
    </lineage>
</organism>
<keyword evidence="2" id="KW-1185">Reference proteome</keyword>
<evidence type="ECO:0000313" key="2">
    <source>
        <dbReference type="Proteomes" id="UP001472677"/>
    </source>
</evidence>